<dbReference type="Proteomes" id="UP000789366">
    <property type="component" value="Unassembled WGS sequence"/>
</dbReference>
<evidence type="ECO:0000313" key="1">
    <source>
        <dbReference type="EMBL" id="CAG8786336.1"/>
    </source>
</evidence>
<name>A0ACA9RBW6_9GLOM</name>
<comment type="caution">
    <text evidence="1">The sequence shown here is derived from an EMBL/GenBank/DDBJ whole genome shotgun (WGS) entry which is preliminary data.</text>
</comment>
<accession>A0ACA9RBW6</accession>
<sequence>ELSVNREIGMRESRRKDRSRGRGRRRGRGKSKGKSISNEQNLHLELSLLELPSFNPMQNRQPLHTGYATLPYEFQLGIVTPLALFQLFFTNEHLQKMVENTNKYEQIKGREGGRTWDPLTLSELKIWLGLIIYIGVHKINAVEELWNRDEKKATHEIKRFMSLFRFQQIKRFFHILAPGESHPHWFSK</sequence>
<protein>
    <submittedName>
        <fullName evidence="1">12240_t:CDS:1</fullName>
    </submittedName>
</protein>
<organism evidence="1 2">
    <name type="scientific">Cetraspora pellucida</name>
    <dbReference type="NCBI Taxonomy" id="1433469"/>
    <lineage>
        <taxon>Eukaryota</taxon>
        <taxon>Fungi</taxon>
        <taxon>Fungi incertae sedis</taxon>
        <taxon>Mucoromycota</taxon>
        <taxon>Glomeromycotina</taxon>
        <taxon>Glomeromycetes</taxon>
        <taxon>Diversisporales</taxon>
        <taxon>Gigasporaceae</taxon>
        <taxon>Cetraspora</taxon>
    </lineage>
</organism>
<gene>
    <name evidence="1" type="ORF">SPELUC_LOCUS16827</name>
</gene>
<evidence type="ECO:0000313" key="2">
    <source>
        <dbReference type="Proteomes" id="UP000789366"/>
    </source>
</evidence>
<dbReference type="EMBL" id="CAJVPW010064823">
    <property type="protein sequence ID" value="CAG8786336.1"/>
    <property type="molecule type" value="Genomic_DNA"/>
</dbReference>
<keyword evidence="2" id="KW-1185">Reference proteome</keyword>
<proteinExistence type="predicted"/>
<feature type="non-terminal residue" evidence="1">
    <location>
        <position position="188"/>
    </location>
</feature>
<feature type="non-terminal residue" evidence="1">
    <location>
        <position position="1"/>
    </location>
</feature>
<reference evidence="1" key="1">
    <citation type="submission" date="2021-06" db="EMBL/GenBank/DDBJ databases">
        <authorList>
            <person name="Kallberg Y."/>
            <person name="Tangrot J."/>
            <person name="Rosling A."/>
        </authorList>
    </citation>
    <scope>NUCLEOTIDE SEQUENCE</scope>
    <source>
        <strain evidence="1">28 12/20/2015</strain>
    </source>
</reference>